<dbReference type="AlphaFoldDB" id="A0A1D6IAV0"/>
<organism evidence="1">
    <name type="scientific">Zea mays</name>
    <name type="common">Maize</name>
    <dbReference type="NCBI Taxonomy" id="4577"/>
    <lineage>
        <taxon>Eukaryota</taxon>
        <taxon>Viridiplantae</taxon>
        <taxon>Streptophyta</taxon>
        <taxon>Embryophyta</taxon>
        <taxon>Tracheophyta</taxon>
        <taxon>Spermatophyta</taxon>
        <taxon>Magnoliopsida</taxon>
        <taxon>Liliopsida</taxon>
        <taxon>Poales</taxon>
        <taxon>Poaceae</taxon>
        <taxon>PACMAD clade</taxon>
        <taxon>Panicoideae</taxon>
        <taxon>Andropogonodae</taxon>
        <taxon>Andropogoneae</taxon>
        <taxon>Tripsacinae</taxon>
        <taxon>Zea</taxon>
    </lineage>
</organism>
<proteinExistence type="predicted"/>
<evidence type="ECO:0000313" key="1">
    <source>
        <dbReference type="EMBL" id="ONM57097.1"/>
    </source>
</evidence>
<sequence length="68" mass="7089">MTSPATSRKVDPPTGSRCPAFRSTAPDVQCSAPARTWMRSNSNSGVRSTAPAPNFPPPAQGCWQAGSV</sequence>
<name>A0A1D6IAV0_MAIZE</name>
<dbReference type="InParanoid" id="A0A1D6IAV0"/>
<dbReference type="EMBL" id="CM007650">
    <property type="protein sequence ID" value="ONM57097.1"/>
    <property type="molecule type" value="Genomic_DNA"/>
</dbReference>
<protein>
    <submittedName>
        <fullName evidence="1">Uncharacterized protein</fullName>
    </submittedName>
</protein>
<reference evidence="1" key="1">
    <citation type="submission" date="2015-12" db="EMBL/GenBank/DDBJ databases">
        <title>Update maize B73 reference genome by single molecule sequencing technologies.</title>
        <authorList>
            <consortium name="Maize Genome Sequencing Project"/>
            <person name="Ware D."/>
        </authorList>
    </citation>
    <scope>NUCLEOTIDE SEQUENCE [LARGE SCALE GENOMIC DNA]</scope>
    <source>
        <tissue evidence="1">Seedling</tissue>
    </source>
</reference>
<gene>
    <name evidence="1" type="ORF">ZEAMMB73_Zm00001d021429</name>
</gene>
<accession>A0A1D6IAV0</accession>